<dbReference type="Proteomes" id="UP001501787">
    <property type="component" value="Unassembled WGS sequence"/>
</dbReference>
<dbReference type="Gene3D" id="3.30.700.10">
    <property type="entry name" value="Glycoprotein, Type 4 Pilin"/>
    <property type="match status" value="1"/>
</dbReference>
<evidence type="ECO:0000313" key="2">
    <source>
        <dbReference type="EMBL" id="GAA0308441.1"/>
    </source>
</evidence>
<keyword evidence="1" id="KW-0812">Transmembrane</keyword>
<keyword evidence="1" id="KW-0472">Membrane</keyword>
<reference evidence="2 3" key="1">
    <citation type="journal article" date="2019" name="Int. J. Syst. Evol. Microbiol.">
        <title>The Global Catalogue of Microorganisms (GCM) 10K type strain sequencing project: providing services to taxonomists for standard genome sequencing and annotation.</title>
        <authorList>
            <consortium name="The Broad Institute Genomics Platform"/>
            <consortium name="The Broad Institute Genome Sequencing Center for Infectious Disease"/>
            <person name="Wu L."/>
            <person name="Ma J."/>
        </authorList>
    </citation>
    <scope>NUCLEOTIDE SEQUENCE [LARGE SCALE GENOMIC DNA]</scope>
    <source>
        <strain evidence="2 3">JCM 16343</strain>
    </source>
</reference>
<feature type="transmembrane region" description="Helical" evidence="1">
    <location>
        <begin position="30"/>
        <end position="52"/>
    </location>
</feature>
<accession>A0ABN0VK73</accession>
<dbReference type="EMBL" id="BAAAFR010000001">
    <property type="protein sequence ID" value="GAA0308441.1"/>
    <property type="molecule type" value="Genomic_DNA"/>
</dbReference>
<dbReference type="InterPro" id="IPR045584">
    <property type="entry name" value="Pilin-like"/>
</dbReference>
<organism evidence="2 3">
    <name type="scientific">Psychrobacter aestuarii</name>
    <dbReference type="NCBI Taxonomy" id="556327"/>
    <lineage>
        <taxon>Bacteria</taxon>
        <taxon>Pseudomonadati</taxon>
        <taxon>Pseudomonadota</taxon>
        <taxon>Gammaproteobacteria</taxon>
        <taxon>Moraxellales</taxon>
        <taxon>Moraxellaceae</taxon>
        <taxon>Psychrobacter</taxon>
    </lineage>
</organism>
<name>A0ABN0VK73_9GAMM</name>
<dbReference type="Pfam" id="PF07963">
    <property type="entry name" value="N_methyl"/>
    <property type="match status" value="1"/>
</dbReference>
<proteinExistence type="predicted"/>
<evidence type="ECO:0000256" key="1">
    <source>
        <dbReference type="SAM" id="Phobius"/>
    </source>
</evidence>
<keyword evidence="1" id="KW-1133">Transmembrane helix</keyword>
<dbReference type="SUPFAM" id="SSF54523">
    <property type="entry name" value="Pili subunits"/>
    <property type="match status" value="1"/>
</dbReference>
<protein>
    <submittedName>
        <fullName evidence="2">Type IV pilin protein</fullName>
    </submittedName>
</protein>
<dbReference type="InterPro" id="IPR012902">
    <property type="entry name" value="N_methyl_site"/>
</dbReference>
<comment type="caution">
    <text evidence="2">The sequence shown here is derived from an EMBL/GenBank/DDBJ whole genome shotgun (WGS) entry which is preliminary data.</text>
</comment>
<keyword evidence="3" id="KW-1185">Reference proteome</keyword>
<sequence length="207" mass="22770">MSSDKASTKIVNGTVTMHTLPSIYKRHHQLGFTLIELMVTVAILAILAAIAIPSYQQYAIQNAEREVQAKMLDIQVQLEQWRAKALTYRGFQPKMVSNTSTVSYTYDNTDNKTIYVPSGSTSSNYRYKITLVDGTSPANSLISTTNTAKNADTATGRSWKMLATPNTNGITSSANRFMMTSQGMRCQSKDNTITITSANCGTGQQTW</sequence>
<evidence type="ECO:0000313" key="3">
    <source>
        <dbReference type="Proteomes" id="UP001501787"/>
    </source>
</evidence>
<gene>
    <name evidence="2" type="ORF">GCM10009129_01940</name>
</gene>
<dbReference type="NCBIfam" id="TIGR02532">
    <property type="entry name" value="IV_pilin_GFxxxE"/>
    <property type="match status" value="1"/>
</dbReference>